<sequence length="311" mass="36038">MLTTRDFPIYLEKFTAHLAVERNLSSKSIKAYSCDLGLLLNWFHSRSNDTISEADIQAYFAELIQDQLIKDSSVKRKYVSVKSFFSFLVNKKWISHSPIQALGKNFKKSKRIPKTLSTEDVRKLLTSVQTDLQTLKSAYRKKICIRNNAILELLFSTGIRIGELVGIKLRDLELEKRTLLIFGKGRKERILYLSSEEVLSKIKMWLDIRDFLNPQCDALFINKYGNPLTIYSIEDIFYKYRSVSNINQRATPHYLRHTFATQLLDNGADLRSVQEILGHSSVSTTEIYTEVSIQRKKDVLSRFNPRNNLIL</sequence>
<evidence type="ECO:0000256" key="1">
    <source>
        <dbReference type="ARBA" id="ARBA00008857"/>
    </source>
</evidence>
<comment type="caution">
    <text evidence="8">The sequence shown here is derived from an EMBL/GenBank/DDBJ whole genome shotgun (WGS) entry which is preliminary data.</text>
</comment>
<feature type="domain" description="Tyr recombinase" evidence="6">
    <location>
        <begin position="111"/>
        <end position="301"/>
    </location>
</feature>
<keyword evidence="2" id="KW-0229">DNA integration</keyword>
<gene>
    <name evidence="8" type="ORF">ACFQMJ_03375</name>
</gene>
<organism evidence="8 9">
    <name type="scientific">Cohnella cellulosilytica</name>
    <dbReference type="NCBI Taxonomy" id="986710"/>
    <lineage>
        <taxon>Bacteria</taxon>
        <taxon>Bacillati</taxon>
        <taxon>Bacillota</taxon>
        <taxon>Bacilli</taxon>
        <taxon>Bacillales</taxon>
        <taxon>Paenibacillaceae</taxon>
        <taxon>Cohnella</taxon>
    </lineage>
</organism>
<evidence type="ECO:0000259" key="6">
    <source>
        <dbReference type="PROSITE" id="PS51898"/>
    </source>
</evidence>
<evidence type="ECO:0000256" key="3">
    <source>
        <dbReference type="ARBA" id="ARBA00023125"/>
    </source>
</evidence>
<feature type="domain" description="Core-binding (CB)" evidence="7">
    <location>
        <begin position="5"/>
        <end position="89"/>
    </location>
</feature>
<dbReference type="Gene3D" id="1.10.150.130">
    <property type="match status" value="1"/>
</dbReference>
<dbReference type="Pfam" id="PF00589">
    <property type="entry name" value="Phage_integrase"/>
    <property type="match status" value="1"/>
</dbReference>
<dbReference type="InterPro" id="IPR004107">
    <property type="entry name" value="Integrase_SAM-like_N"/>
</dbReference>
<evidence type="ECO:0000256" key="5">
    <source>
        <dbReference type="PROSITE-ProRule" id="PRU01248"/>
    </source>
</evidence>
<dbReference type="InterPro" id="IPR011010">
    <property type="entry name" value="DNA_brk_join_enz"/>
</dbReference>
<dbReference type="RefSeq" id="WP_378051097.1">
    <property type="nucleotide sequence ID" value="NZ_JBHMDN010000033.1"/>
</dbReference>
<dbReference type="SUPFAM" id="SSF56349">
    <property type="entry name" value="DNA breaking-rejoining enzymes"/>
    <property type="match status" value="1"/>
</dbReference>
<comment type="similarity">
    <text evidence="1">Belongs to the 'phage' integrase family.</text>
</comment>
<dbReference type="PANTHER" id="PTHR30349:SF41">
    <property type="entry name" value="INTEGRASE_RECOMBINASE PROTEIN MJ0367-RELATED"/>
    <property type="match status" value="1"/>
</dbReference>
<dbReference type="PROSITE" id="PS51898">
    <property type="entry name" value="TYR_RECOMBINASE"/>
    <property type="match status" value="1"/>
</dbReference>
<keyword evidence="9" id="KW-1185">Reference proteome</keyword>
<evidence type="ECO:0000313" key="8">
    <source>
        <dbReference type="EMBL" id="MFC7147567.1"/>
    </source>
</evidence>
<keyword evidence="4" id="KW-0233">DNA recombination</keyword>
<dbReference type="Proteomes" id="UP001596378">
    <property type="component" value="Unassembled WGS sequence"/>
</dbReference>
<protein>
    <submittedName>
        <fullName evidence="8">Tyrosine-type recombinase/integrase</fullName>
    </submittedName>
</protein>
<dbReference type="EMBL" id="JBHTAI010000002">
    <property type="protein sequence ID" value="MFC7147567.1"/>
    <property type="molecule type" value="Genomic_DNA"/>
</dbReference>
<dbReference type="InterPro" id="IPR013762">
    <property type="entry name" value="Integrase-like_cat_sf"/>
</dbReference>
<dbReference type="PANTHER" id="PTHR30349">
    <property type="entry name" value="PHAGE INTEGRASE-RELATED"/>
    <property type="match status" value="1"/>
</dbReference>
<reference evidence="9" key="1">
    <citation type="journal article" date="2019" name="Int. J. Syst. Evol. Microbiol.">
        <title>The Global Catalogue of Microorganisms (GCM) 10K type strain sequencing project: providing services to taxonomists for standard genome sequencing and annotation.</title>
        <authorList>
            <consortium name="The Broad Institute Genomics Platform"/>
            <consortium name="The Broad Institute Genome Sequencing Center for Infectious Disease"/>
            <person name="Wu L."/>
            <person name="Ma J."/>
        </authorList>
    </citation>
    <scope>NUCLEOTIDE SEQUENCE [LARGE SCALE GENOMIC DNA]</scope>
    <source>
        <strain evidence="9">KCTC 12907</strain>
    </source>
</reference>
<dbReference type="Gene3D" id="1.10.443.10">
    <property type="entry name" value="Intergrase catalytic core"/>
    <property type="match status" value="1"/>
</dbReference>
<name>A0ABW2F7V1_9BACL</name>
<dbReference type="InterPro" id="IPR002104">
    <property type="entry name" value="Integrase_catalytic"/>
</dbReference>
<proteinExistence type="inferred from homology"/>
<dbReference type="InterPro" id="IPR044068">
    <property type="entry name" value="CB"/>
</dbReference>
<dbReference type="PROSITE" id="PS51900">
    <property type="entry name" value="CB"/>
    <property type="match status" value="1"/>
</dbReference>
<dbReference type="InterPro" id="IPR050090">
    <property type="entry name" value="Tyrosine_recombinase_XerCD"/>
</dbReference>
<evidence type="ECO:0000313" key="9">
    <source>
        <dbReference type="Proteomes" id="UP001596378"/>
    </source>
</evidence>
<dbReference type="InterPro" id="IPR010998">
    <property type="entry name" value="Integrase_recombinase_N"/>
</dbReference>
<accession>A0ABW2F7V1</accession>
<dbReference type="Pfam" id="PF02899">
    <property type="entry name" value="Phage_int_SAM_1"/>
    <property type="match status" value="1"/>
</dbReference>
<keyword evidence="3 5" id="KW-0238">DNA-binding</keyword>
<evidence type="ECO:0000256" key="2">
    <source>
        <dbReference type="ARBA" id="ARBA00022908"/>
    </source>
</evidence>
<evidence type="ECO:0000256" key="4">
    <source>
        <dbReference type="ARBA" id="ARBA00023172"/>
    </source>
</evidence>
<evidence type="ECO:0000259" key="7">
    <source>
        <dbReference type="PROSITE" id="PS51900"/>
    </source>
</evidence>